<reference evidence="2" key="1">
    <citation type="journal article" date="2019" name="Int. J. Syst. Evol. Microbiol.">
        <title>The Global Catalogue of Microorganisms (GCM) 10K type strain sequencing project: providing services to taxonomists for standard genome sequencing and annotation.</title>
        <authorList>
            <consortium name="The Broad Institute Genomics Platform"/>
            <consortium name="The Broad Institute Genome Sequencing Center for Infectious Disease"/>
            <person name="Wu L."/>
            <person name="Ma J."/>
        </authorList>
    </citation>
    <scope>NUCLEOTIDE SEQUENCE [LARGE SCALE GENOMIC DNA]</scope>
    <source>
        <strain evidence="2">JCM 16601</strain>
    </source>
</reference>
<dbReference type="Gene3D" id="3.90.550.10">
    <property type="entry name" value="Spore Coat Polysaccharide Biosynthesis Protein SpsA, Chain A"/>
    <property type="match status" value="1"/>
</dbReference>
<proteinExistence type="predicted"/>
<gene>
    <name evidence="1" type="ORF">GCM10022210_27290</name>
</gene>
<dbReference type="EMBL" id="BAAAZC010000019">
    <property type="protein sequence ID" value="GAA3975374.1"/>
    <property type="molecule type" value="Genomic_DNA"/>
</dbReference>
<dbReference type="SUPFAM" id="SSF53448">
    <property type="entry name" value="Nucleotide-diphospho-sugar transferases"/>
    <property type="match status" value="1"/>
</dbReference>
<name>A0ABP7Q324_9SPHI</name>
<dbReference type="RefSeq" id="WP_259087617.1">
    <property type="nucleotide sequence ID" value="NZ_BAAAZC010000019.1"/>
</dbReference>
<comment type="caution">
    <text evidence="1">The sequence shown here is derived from an EMBL/GenBank/DDBJ whole genome shotgun (WGS) entry which is preliminary data.</text>
</comment>
<sequence>MVNTPVLFLIFNRPETTRKVFDEIRRQQPKYLFIAADGPRANKPADAGLCELTRAIATNVDWDCEVKTLFRDQNLGCGAAPASAITWFFDNVDEGIILEDDCIPNTSFFTFCETLLEKYRNTPSVMMICGTSYQPQKLDTASYYFSSYPHAWGWATWKRAWANYNFSLSGETEETRATVVTQSFALQRERQLWVRNFRLIINGLDAWDYQWMYWIWKNKGVCVVPWQNMISNIGFGSHATHTFDDASSQAAMKQHTIARIIHPINIAINKQADRYERFNILIEPSSAFYLKKIKAAANRVRRILFGNNDQ</sequence>
<protein>
    <submittedName>
        <fullName evidence="1">Hemolytic protein HlpA</fullName>
    </submittedName>
</protein>
<organism evidence="1 2">
    <name type="scientific">Mucilaginibacter dorajii</name>
    <dbReference type="NCBI Taxonomy" id="692994"/>
    <lineage>
        <taxon>Bacteria</taxon>
        <taxon>Pseudomonadati</taxon>
        <taxon>Bacteroidota</taxon>
        <taxon>Sphingobacteriia</taxon>
        <taxon>Sphingobacteriales</taxon>
        <taxon>Sphingobacteriaceae</taxon>
        <taxon>Mucilaginibacter</taxon>
    </lineage>
</organism>
<evidence type="ECO:0000313" key="1">
    <source>
        <dbReference type="EMBL" id="GAA3975374.1"/>
    </source>
</evidence>
<evidence type="ECO:0000313" key="2">
    <source>
        <dbReference type="Proteomes" id="UP001500742"/>
    </source>
</evidence>
<accession>A0ABP7Q324</accession>
<keyword evidence="2" id="KW-1185">Reference proteome</keyword>
<dbReference type="Proteomes" id="UP001500742">
    <property type="component" value="Unassembled WGS sequence"/>
</dbReference>
<dbReference type="InterPro" id="IPR029044">
    <property type="entry name" value="Nucleotide-diphossugar_trans"/>
</dbReference>